<protein>
    <submittedName>
        <fullName evidence="1">Uncharacterized protein</fullName>
    </submittedName>
</protein>
<accession>H0G826</accession>
<reference evidence="1 2" key="1">
    <citation type="journal article" date="2012" name="J. Bacteriol.">
        <title>Draft Genome Sequence of Sinorhizobium meliloti CCNWSX0020, a Nitrogen-Fixing Symbiont with Copper Tolerance Capability Isolated from Lead-Zinc Mine Tailings.</title>
        <authorList>
            <person name="Li Z."/>
            <person name="Ma Z."/>
            <person name="Hao X."/>
            <person name="Wei G."/>
        </authorList>
    </citation>
    <scope>NUCLEOTIDE SEQUENCE [LARGE SCALE GENOMIC DNA]</scope>
    <source>
        <strain evidence="1 2">CCNWSX0020</strain>
    </source>
</reference>
<evidence type="ECO:0000313" key="2">
    <source>
        <dbReference type="Proteomes" id="UP000004038"/>
    </source>
</evidence>
<evidence type="ECO:0000313" key="1">
    <source>
        <dbReference type="EMBL" id="EHK74543.1"/>
    </source>
</evidence>
<gene>
    <name evidence="1" type="ORF">SM0020_28305</name>
</gene>
<name>H0G826_RHIML</name>
<dbReference type="PATRIC" id="fig|1107881.3.peg.5735"/>
<sequence>MLLQWTILYRELVGQHRKKRADAFADPLDSGEWQCFGWVVRWLEKSARRRSQAPEGKAECLHDAARGAISGKSKN</sequence>
<dbReference type="Proteomes" id="UP000004038">
    <property type="component" value="Unassembled WGS sequence"/>
</dbReference>
<dbReference type="RefSeq" id="WP_003534797.1">
    <property type="nucleotide sequence ID" value="NZ_AGVV01000084.1"/>
</dbReference>
<dbReference type="AlphaFoldDB" id="H0G826"/>
<organism evidence="1 2">
    <name type="scientific">Sinorhizobium meliloti CCNWSX0020</name>
    <dbReference type="NCBI Taxonomy" id="1107881"/>
    <lineage>
        <taxon>Bacteria</taxon>
        <taxon>Pseudomonadati</taxon>
        <taxon>Pseudomonadota</taxon>
        <taxon>Alphaproteobacteria</taxon>
        <taxon>Hyphomicrobiales</taxon>
        <taxon>Rhizobiaceae</taxon>
        <taxon>Sinorhizobium/Ensifer group</taxon>
        <taxon>Sinorhizobium</taxon>
    </lineage>
</organism>
<proteinExistence type="predicted"/>
<dbReference type="EMBL" id="AGVV01000084">
    <property type="protein sequence ID" value="EHK74543.1"/>
    <property type="molecule type" value="Genomic_DNA"/>
</dbReference>